<dbReference type="Proteomes" id="UP000075324">
    <property type="component" value="Unassembled WGS sequence"/>
</dbReference>
<dbReference type="EMBL" id="LQYW01000051">
    <property type="protein sequence ID" value="KYD30508.1"/>
    <property type="molecule type" value="Genomic_DNA"/>
</dbReference>
<comment type="caution">
    <text evidence="2">The sequence shown here is derived from an EMBL/GenBank/DDBJ whole genome shotgun (WGS) entry which is preliminary data.</text>
</comment>
<dbReference type="PATRIC" id="fig|153151.4.peg.3187"/>
<keyword evidence="1" id="KW-1133">Transmembrane helix</keyword>
<protein>
    <recommendedName>
        <fullName evidence="4">Exonuclease</fullName>
    </recommendedName>
</protein>
<evidence type="ECO:0000256" key="1">
    <source>
        <dbReference type="SAM" id="Phobius"/>
    </source>
</evidence>
<evidence type="ECO:0008006" key="4">
    <source>
        <dbReference type="Google" id="ProtNLM"/>
    </source>
</evidence>
<keyword evidence="1" id="KW-0812">Transmembrane</keyword>
<evidence type="ECO:0000313" key="3">
    <source>
        <dbReference type="Proteomes" id="UP000075324"/>
    </source>
</evidence>
<evidence type="ECO:0000313" key="2">
    <source>
        <dbReference type="EMBL" id="KYD30508.1"/>
    </source>
</evidence>
<feature type="transmembrane region" description="Helical" evidence="1">
    <location>
        <begin position="71"/>
        <end position="90"/>
    </location>
</feature>
<accession>A0A150N1C4</accession>
<organism evidence="2 3">
    <name type="scientific">Parageobacillus toebii</name>
    <dbReference type="NCBI Taxonomy" id="153151"/>
    <lineage>
        <taxon>Bacteria</taxon>
        <taxon>Bacillati</taxon>
        <taxon>Bacillota</taxon>
        <taxon>Bacilli</taxon>
        <taxon>Bacillales</taxon>
        <taxon>Anoxybacillaceae</taxon>
        <taxon>Parageobacillus</taxon>
    </lineage>
</organism>
<proteinExistence type="predicted"/>
<name>A0A150N1C4_9BACL</name>
<feature type="transmembrane region" description="Helical" evidence="1">
    <location>
        <begin position="44"/>
        <end position="65"/>
    </location>
</feature>
<gene>
    <name evidence="2" type="ORF">B4110_2199</name>
</gene>
<dbReference type="Pfam" id="PF12650">
    <property type="entry name" value="DUF3784"/>
    <property type="match status" value="1"/>
</dbReference>
<dbReference type="RefSeq" id="WP_062678017.1">
    <property type="nucleotide sequence ID" value="NZ_JAZHOX010000030.1"/>
</dbReference>
<dbReference type="AlphaFoldDB" id="A0A150N1C4"/>
<dbReference type="InterPro" id="IPR017259">
    <property type="entry name" value="UCP037672"/>
</dbReference>
<sequence>MIYSFELLFLAVVSFLLAYFIGAKKYTWLLSGYNQRRIRDQEKLARIVGKYNMIVGIAAAAGSMIDHPDMIVIFPIAVIGHVALAAYANVKMVE</sequence>
<feature type="transmembrane region" description="Helical" evidence="1">
    <location>
        <begin position="6"/>
        <end position="23"/>
    </location>
</feature>
<keyword evidence="1" id="KW-0472">Membrane</keyword>
<reference evidence="2 3" key="1">
    <citation type="submission" date="2016-01" db="EMBL/GenBank/DDBJ databases">
        <title>Draft Genome Sequences of Seven Thermophilic Sporeformers Isolated from Foods.</title>
        <authorList>
            <person name="Berendsen E.M."/>
            <person name="Wells-Bennik M.H."/>
            <person name="Krawcyk A.O."/>
            <person name="De Jong A."/>
            <person name="Holsappel S."/>
            <person name="Eijlander R.T."/>
            <person name="Kuipers O.P."/>
        </authorList>
    </citation>
    <scope>NUCLEOTIDE SEQUENCE [LARGE SCALE GENOMIC DNA]</scope>
    <source>
        <strain evidence="2 3">B4110</strain>
    </source>
</reference>